<comment type="subunit">
    <text evidence="5">Forms a complex with TatA.</text>
</comment>
<dbReference type="Pfam" id="PF00902">
    <property type="entry name" value="TatC"/>
    <property type="match status" value="1"/>
</dbReference>
<dbReference type="GO" id="GO:0043953">
    <property type="term" value="P:protein transport by the Tat complex"/>
    <property type="evidence" value="ECO:0007669"/>
    <property type="project" value="UniProtKB-UniRule"/>
</dbReference>
<keyword evidence="2 5" id="KW-0812">Transmembrane</keyword>
<sequence>MEKNYFDIDLPMHLNELRTRLLYALLAIVVGVVSAIIFADFLLELLARPIGGFDRLVSIQVTENFTAYFKVTLLGGFILAFPFLLLQLYLFISPGLKQHERRWILISVPLASALFIAGAAFAYLVMLPAAIPFLTQIPGPTVLPKWNDYIKFVTSLIFWMGLSFEMPLVMFLLAKIGLVTPKGLLKAWRYAIVIIAIIAAAATPTPDPINMALLMLPLLFLYFLGILLAVFARKKTDEYHLNH</sequence>
<comment type="similarity">
    <text evidence="5">Belongs to the TatC family.</text>
</comment>
<evidence type="ECO:0000256" key="4">
    <source>
        <dbReference type="ARBA" id="ARBA00023136"/>
    </source>
</evidence>
<dbReference type="GO" id="GO:0009977">
    <property type="term" value="F:proton motive force dependent protein transmembrane transporter activity"/>
    <property type="evidence" value="ECO:0007669"/>
    <property type="project" value="TreeGrafter"/>
</dbReference>
<dbReference type="Proteomes" id="UP000195514">
    <property type="component" value="Chromosome I"/>
</dbReference>
<feature type="transmembrane region" description="Helical" evidence="5">
    <location>
        <begin position="67"/>
        <end position="91"/>
    </location>
</feature>
<gene>
    <name evidence="5 6" type="primary">tatC</name>
    <name evidence="6" type="ORF">CFX1CAM_0820</name>
</gene>
<keyword evidence="4 5" id="KW-0472">Membrane</keyword>
<organism evidence="6 7">
    <name type="scientific">Candidatus Brevifilum fermentans</name>
    <dbReference type="NCBI Taxonomy" id="1986204"/>
    <lineage>
        <taxon>Bacteria</taxon>
        <taxon>Bacillati</taxon>
        <taxon>Chloroflexota</taxon>
        <taxon>Anaerolineae</taxon>
        <taxon>Anaerolineales</taxon>
        <taxon>Anaerolineaceae</taxon>
        <taxon>Candidatus Brevifilum</taxon>
    </lineage>
</organism>
<dbReference type="PRINTS" id="PR01840">
    <property type="entry name" value="TATCFAMILY"/>
</dbReference>
<dbReference type="OrthoDB" id="9777044at2"/>
<dbReference type="PROSITE" id="PS01218">
    <property type="entry name" value="TATC"/>
    <property type="match status" value="1"/>
</dbReference>
<accession>A0A1Y6K2H9</accession>
<dbReference type="KEGG" id="abat:CFX1CAM_0820"/>
<comment type="function">
    <text evidence="5">Part of the twin-arginine translocation (Tat) system that transports large folded proteins containing a characteristic twin-arginine motif in their signal peptide across membranes.</text>
</comment>
<dbReference type="PANTHER" id="PTHR30371">
    <property type="entry name" value="SEC-INDEPENDENT PROTEIN TRANSLOCASE PROTEIN TATC"/>
    <property type="match status" value="1"/>
</dbReference>
<dbReference type="HAMAP" id="MF_00902">
    <property type="entry name" value="TatC"/>
    <property type="match status" value="1"/>
</dbReference>
<dbReference type="InterPro" id="IPR019820">
    <property type="entry name" value="Sec-indep_translocase_CS"/>
</dbReference>
<dbReference type="PANTHER" id="PTHR30371:SF0">
    <property type="entry name" value="SEC-INDEPENDENT PROTEIN TRANSLOCASE PROTEIN TATC, CHLOROPLASTIC-RELATED"/>
    <property type="match status" value="1"/>
</dbReference>
<dbReference type="NCBIfam" id="TIGR00945">
    <property type="entry name" value="tatC"/>
    <property type="match status" value="1"/>
</dbReference>
<evidence type="ECO:0000313" key="7">
    <source>
        <dbReference type="Proteomes" id="UP000195514"/>
    </source>
</evidence>
<protein>
    <recommendedName>
        <fullName evidence="5">Sec-independent protein translocase protein TatC</fullName>
    </recommendedName>
</protein>
<keyword evidence="3 5" id="KW-1133">Transmembrane helix</keyword>
<dbReference type="GO" id="GO:0065002">
    <property type="term" value="P:intracellular protein transmembrane transport"/>
    <property type="evidence" value="ECO:0007669"/>
    <property type="project" value="TreeGrafter"/>
</dbReference>
<evidence type="ECO:0000256" key="3">
    <source>
        <dbReference type="ARBA" id="ARBA00022989"/>
    </source>
</evidence>
<dbReference type="InterPro" id="IPR002033">
    <property type="entry name" value="TatC"/>
</dbReference>
<feature type="transmembrane region" description="Helical" evidence="5">
    <location>
        <begin position="211"/>
        <end position="232"/>
    </location>
</feature>
<feature type="transmembrane region" description="Helical" evidence="5">
    <location>
        <begin position="103"/>
        <end position="129"/>
    </location>
</feature>
<keyword evidence="5" id="KW-1003">Cell membrane</keyword>
<keyword evidence="5" id="KW-0653">Protein transport</keyword>
<dbReference type="AlphaFoldDB" id="A0A1Y6K2H9"/>
<feature type="transmembrane region" description="Helical" evidence="5">
    <location>
        <begin position="21"/>
        <end position="47"/>
    </location>
</feature>
<comment type="subcellular location">
    <subcellularLocation>
        <location evidence="5">Cell membrane</location>
        <topology evidence="5">Multi-pass membrane protein</topology>
    </subcellularLocation>
    <subcellularLocation>
        <location evidence="1">Membrane</location>
        <topology evidence="1">Multi-pass membrane protein</topology>
    </subcellularLocation>
</comment>
<dbReference type="RefSeq" id="WP_087861793.1">
    <property type="nucleotide sequence ID" value="NZ_LT859958.1"/>
</dbReference>
<evidence type="ECO:0000313" key="6">
    <source>
        <dbReference type="EMBL" id="SMX53885.1"/>
    </source>
</evidence>
<dbReference type="EMBL" id="LT859958">
    <property type="protein sequence ID" value="SMX53885.1"/>
    <property type="molecule type" value="Genomic_DNA"/>
</dbReference>
<feature type="transmembrane region" description="Helical" evidence="5">
    <location>
        <begin position="187"/>
        <end position="205"/>
    </location>
</feature>
<name>A0A1Y6K2H9_9CHLR</name>
<keyword evidence="5" id="KW-0813">Transport</keyword>
<dbReference type="GO" id="GO:0033281">
    <property type="term" value="C:TAT protein transport complex"/>
    <property type="evidence" value="ECO:0007669"/>
    <property type="project" value="UniProtKB-UniRule"/>
</dbReference>
<feature type="transmembrane region" description="Helical" evidence="5">
    <location>
        <begin position="149"/>
        <end position="175"/>
    </location>
</feature>
<evidence type="ECO:0000256" key="1">
    <source>
        <dbReference type="ARBA" id="ARBA00004141"/>
    </source>
</evidence>
<evidence type="ECO:0000256" key="2">
    <source>
        <dbReference type="ARBA" id="ARBA00022692"/>
    </source>
</evidence>
<keyword evidence="7" id="KW-1185">Reference proteome</keyword>
<reference evidence="7" key="1">
    <citation type="submission" date="2017-05" db="EMBL/GenBank/DDBJ databases">
        <authorList>
            <person name="Kirkegaard R."/>
            <person name="Mcilroy J S."/>
        </authorList>
    </citation>
    <scope>NUCLEOTIDE SEQUENCE [LARGE SCALE GENOMIC DNA]</scope>
</reference>
<evidence type="ECO:0000256" key="5">
    <source>
        <dbReference type="HAMAP-Rule" id="MF_00902"/>
    </source>
</evidence>
<keyword evidence="5" id="KW-0811">Translocation</keyword>
<proteinExistence type="inferred from homology"/>